<evidence type="ECO:0000256" key="7">
    <source>
        <dbReference type="ARBA" id="ARBA00048348"/>
    </source>
</evidence>
<evidence type="ECO:0000259" key="9">
    <source>
        <dbReference type="PROSITE" id="PS51144"/>
    </source>
</evidence>
<dbReference type="Gene3D" id="3.10.200.10">
    <property type="entry name" value="Alpha carbonic anhydrase"/>
    <property type="match status" value="1"/>
</dbReference>
<evidence type="ECO:0000313" key="10">
    <source>
        <dbReference type="EMBL" id="KHN73410.1"/>
    </source>
</evidence>
<comment type="cofactor">
    <cofactor evidence="8">
        <name>Zn(2+)</name>
        <dbReference type="ChEBI" id="CHEBI:29105"/>
    </cofactor>
</comment>
<dbReference type="AlphaFoldDB" id="A0A0B2UX05"/>
<gene>
    <name evidence="10" type="primary">cah-5</name>
    <name evidence="10" type="ORF">Tcan_03341</name>
</gene>
<evidence type="ECO:0000313" key="11">
    <source>
        <dbReference type="Proteomes" id="UP000031036"/>
    </source>
</evidence>
<dbReference type="InterPro" id="IPR001148">
    <property type="entry name" value="CA_dom"/>
</dbReference>
<feature type="chain" id="PRO_5025092223" description="Carbonic anhydrase" evidence="8">
    <location>
        <begin position="17"/>
        <end position="295"/>
    </location>
</feature>
<dbReference type="InterPro" id="IPR036398">
    <property type="entry name" value="CA_dom_sf"/>
</dbReference>
<dbReference type="PROSITE" id="PS00162">
    <property type="entry name" value="ALPHA_CA_1"/>
    <property type="match status" value="1"/>
</dbReference>
<evidence type="ECO:0000256" key="3">
    <source>
        <dbReference type="ARBA" id="ARBA00012925"/>
    </source>
</evidence>
<evidence type="ECO:0000256" key="2">
    <source>
        <dbReference type="ARBA" id="ARBA00010718"/>
    </source>
</evidence>
<dbReference type="PANTHER" id="PTHR18952">
    <property type="entry name" value="CARBONIC ANHYDRASE"/>
    <property type="match status" value="1"/>
</dbReference>
<accession>A0A0B2UX05</accession>
<dbReference type="SMART" id="SM01057">
    <property type="entry name" value="Carb_anhydrase"/>
    <property type="match status" value="1"/>
</dbReference>
<dbReference type="EC" id="4.2.1.1" evidence="3 8"/>
<dbReference type="PANTHER" id="PTHR18952:SF265">
    <property type="entry name" value="CARBONIC ANHYDRASE"/>
    <property type="match status" value="1"/>
</dbReference>
<dbReference type="GO" id="GO:0008270">
    <property type="term" value="F:zinc ion binding"/>
    <property type="evidence" value="ECO:0007669"/>
    <property type="project" value="UniProtKB-UniRule"/>
</dbReference>
<name>A0A0B2UX05_TOXCA</name>
<dbReference type="Pfam" id="PF00194">
    <property type="entry name" value="Carb_anhydrase"/>
    <property type="match status" value="1"/>
</dbReference>
<dbReference type="GO" id="GO:0004089">
    <property type="term" value="F:carbonate dehydratase activity"/>
    <property type="evidence" value="ECO:0007669"/>
    <property type="project" value="UniProtKB-UniRule"/>
</dbReference>
<evidence type="ECO:0000256" key="8">
    <source>
        <dbReference type="RuleBase" id="RU367011"/>
    </source>
</evidence>
<feature type="signal peptide" evidence="8">
    <location>
        <begin position="1"/>
        <end position="16"/>
    </location>
</feature>
<proteinExistence type="inferred from homology"/>
<dbReference type="CDD" id="cd00326">
    <property type="entry name" value="alpha_CA"/>
    <property type="match status" value="1"/>
</dbReference>
<reference evidence="10 11" key="1">
    <citation type="submission" date="2014-11" db="EMBL/GenBank/DDBJ databases">
        <title>Genetic blueprint of the zoonotic pathogen Toxocara canis.</title>
        <authorList>
            <person name="Zhu X.-Q."/>
            <person name="Korhonen P.K."/>
            <person name="Cai H."/>
            <person name="Young N.D."/>
            <person name="Nejsum P."/>
            <person name="von Samson-Himmelstjerna G."/>
            <person name="Boag P.R."/>
            <person name="Tan P."/>
            <person name="Li Q."/>
            <person name="Min J."/>
            <person name="Yang Y."/>
            <person name="Wang X."/>
            <person name="Fang X."/>
            <person name="Hall R.S."/>
            <person name="Hofmann A."/>
            <person name="Sternberg P.W."/>
            <person name="Jex A.R."/>
            <person name="Gasser R.B."/>
        </authorList>
    </citation>
    <scope>NUCLEOTIDE SEQUENCE [LARGE SCALE GENOMIC DNA]</scope>
    <source>
        <strain evidence="10">PN_DK_2014</strain>
    </source>
</reference>
<comment type="function">
    <text evidence="1 8">Reversible hydration of carbon dioxide.</text>
</comment>
<keyword evidence="6 8" id="KW-0456">Lyase</keyword>
<dbReference type="InterPro" id="IPR023561">
    <property type="entry name" value="Carbonic_anhydrase_a-class"/>
</dbReference>
<dbReference type="EMBL" id="JPKZ01003115">
    <property type="protein sequence ID" value="KHN73410.1"/>
    <property type="molecule type" value="Genomic_DNA"/>
</dbReference>
<evidence type="ECO:0000256" key="4">
    <source>
        <dbReference type="ARBA" id="ARBA00022723"/>
    </source>
</evidence>
<keyword evidence="8" id="KW-0732">Signal</keyword>
<organism evidence="10 11">
    <name type="scientific">Toxocara canis</name>
    <name type="common">Canine roundworm</name>
    <dbReference type="NCBI Taxonomy" id="6265"/>
    <lineage>
        <taxon>Eukaryota</taxon>
        <taxon>Metazoa</taxon>
        <taxon>Ecdysozoa</taxon>
        <taxon>Nematoda</taxon>
        <taxon>Chromadorea</taxon>
        <taxon>Rhabditida</taxon>
        <taxon>Spirurina</taxon>
        <taxon>Ascaridomorpha</taxon>
        <taxon>Ascaridoidea</taxon>
        <taxon>Toxocaridae</taxon>
        <taxon>Toxocara</taxon>
    </lineage>
</organism>
<dbReference type="InterPro" id="IPR018338">
    <property type="entry name" value="Carbonic_anhydrase_a-class_CS"/>
</dbReference>
<dbReference type="STRING" id="6265.A0A0B2UX05"/>
<evidence type="ECO:0000256" key="6">
    <source>
        <dbReference type="ARBA" id="ARBA00023239"/>
    </source>
</evidence>
<evidence type="ECO:0000256" key="5">
    <source>
        <dbReference type="ARBA" id="ARBA00022833"/>
    </source>
</evidence>
<feature type="domain" description="Alpha-carbonic anhydrase" evidence="9">
    <location>
        <begin position="11"/>
        <end position="267"/>
    </location>
</feature>
<evidence type="ECO:0000256" key="1">
    <source>
        <dbReference type="ARBA" id="ARBA00002904"/>
    </source>
</evidence>
<keyword evidence="4 8" id="KW-0479">Metal-binding</keyword>
<dbReference type="SUPFAM" id="SSF51069">
    <property type="entry name" value="Carbonic anhydrase"/>
    <property type="match status" value="1"/>
</dbReference>
<keyword evidence="5 8" id="KW-0862">Zinc</keyword>
<sequence>MLTTLGLLPFIAYAAANGDNSESEKESLQWTGTCASGKAQSPIDINLSIAVVRDFPALVFKNYDVLGTVVVGNNGHTEILQGFTAWPQQPMLSGGGLTGRYMLQQFHFHWDQSRDLGSEHTIDKLHYALEAHFVHALENLTIEQAARIPYGIAILAVFFAISDTPSQLRQLENLFDMTTAFGSYNSVTYRANDLLPEDREVWFLYSGSLTTPPCSENVIWTLLAEPIYVEESQLEELRHRVSNTGALLVRNRREVQPLNNRVIYMRARKGNGAAHCSRSLFVIILILQFSQTLNK</sequence>
<comment type="similarity">
    <text evidence="2 8">Belongs to the alpha-carbonic anhydrase family.</text>
</comment>
<dbReference type="PROSITE" id="PS51144">
    <property type="entry name" value="ALPHA_CA_2"/>
    <property type="match status" value="1"/>
</dbReference>
<dbReference type="Proteomes" id="UP000031036">
    <property type="component" value="Unassembled WGS sequence"/>
</dbReference>
<comment type="catalytic activity">
    <reaction evidence="7 8">
        <text>hydrogencarbonate + H(+) = CO2 + H2O</text>
        <dbReference type="Rhea" id="RHEA:10748"/>
        <dbReference type="ChEBI" id="CHEBI:15377"/>
        <dbReference type="ChEBI" id="CHEBI:15378"/>
        <dbReference type="ChEBI" id="CHEBI:16526"/>
        <dbReference type="ChEBI" id="CHEBI:17544"/>
        <dbReference type="EC" id="4.2.1.1"/>
    </reaction>
</comment>
<comment type="caution">
    <text evidence="10">The sequence shown here is derived from an EMBL/GenBank/DDBJ whole genome shotgun (WGS) entry which is preliminary data.</text>
</comment>
<keyword evidence="11" id="KW-1185">Reference proteome</keyword>
<dbReference type="OrthoDB" id="429145at2759"/>
<protein>
    <recommendedName>
        <fullName evidence="3 8">Carbonic anhydrase</fullName>
        <ecNumber evidence="3 8">4.2.1.1</ecNumber>
    </recommendedName>
</protein>